<sequence>MRVFLLLLVTCLVLLVLVEGKSSKDSKSKDHSSKHLSHGKVAKVKAKHSRHSSSDSSESSEHRHNKKHKHHEEHRRHEEHKHHEEHRHKHKKKNMEKFKSEESFDSRKANATKNHKISLNHNSTRIIGDGFNNNTGKLFPLTKNVTTHESLKFNNMQSSGHKENKTLHGLIFVKPNISRTNSANQTNNNVLNNFLQSEKGVKVINGSQLHSNNNKWNNSGIPPPIGLMNFNATGLEQGLKNFNANAPAEGWKNFNATGLSQGWKNFNATGPSQGWKNFNANAPAEGWKNLNATSPGIGWKNFNATGSEVGWKNFNAPTQGWKTNPNPVQGWNIEPSAPDYRKEFSVPDHTKDQRYYFDSPGMGGYLQRNPNFINNDNRPIAYPLDSDYNKKSISNIAPEYSWGPQPSYNYNDQYNADGKIFNNYPKHKSYDSSEENSSEIAKGVKKMFKKIGKGAGKVLSSDPVKDAMKQTASSYFANPPPNGFIYNPPYSNKRQTFYSGLPKPVGKESMSTDDWRSIIFGNVPRKVETRNLYSAAFPETYQNLDLHALSEKGRLPDFNRTQYKLFFPNPHYQKLFAGLQNEDINERFRTKRELSEEGKAMAKVINKFFLHERDCNDTELDARKKRDLVIRPLKTNAGAGGFQEENRITNFPFSGVEAIVQSDFGISVYEEVPKQLQLDNNATEKTVIDKVTEENISTTEPPSSISRNRTKLYPVSETIEQFLNKKPATRLRVIDESLEKWKSKARTENNTYITPSSESYNQEVNSTNFKRIVRSRDTSSERNFTPFYRLFTDRYSDSEINTLYITPHYKDNMEGSESKIEPLHKEMKSNTPSMFLQDSNEHFSTPENYNPQENSQEEETSSSRSFESAESTRKNGFYFFGVYINDYNDQKRENHASNKDSEESLSQDTERSTPVSDLSTDDSDLETAFVQSTIPAISALSYSNHEELSTENVKIIPQPAISEPVLNTGVPDKYATSKPSNLFYLVPFKINTISSINYTKDPKKGSKSTRKDDTENITAKTSIIKAPLITNRCDRNSRMMKGRCRKVW</sequence>
<feature type="compositionally biased region" description="Basic and acidic residues" evidence="1">
    <location>
        <begin position="893"/>
        <end position="902"/>
    </location>
</feature>
<reference evidence="3" key="1">
    <citation type="submission" date="2022-01" db="EMBL/GenBank/DDBJ databases">
        <authorList>
            <person name="King R."/>
        </authorList>
    </citation>
    <scope>NUCLEOTIDE SEQUENCE</scope>
</reference>
<keyword evidence="2" id="KW-0732">Signal</keyword>
<protein>
    <recommendedName>
        <fullName evidence="5">Neuropeptide</fullName>
    </recommendedName>
</protein>
<evidence type="ECO:0000313" key="3">
    <source>
        <dbReference type="EMBL" id="CAH1397908.1"/>
    </source>
</evidence>
<dbReference type="AlphaFoldDB" id="A0A9P0H9K1"/>
<feature type="region of interest" description="Disordered" evidence="1">
    <location>
        <begin position="833"/>
        <end position="869"/>
    </location>
</feature>
<organism evidence="3 4">
    <name type="scientific">Nezara viridula</name>
    <name type="common">Southern green stink bug</name>
    <name type="synonym">Cimex viridulus</name>
    <dbReference type="NCBI Taxonomy" id="85310"/>
    <lineage>
        <taxon>Eukaryota</taxon>
        <taxon>Metazoa</taxon>
        <taxon>Ecdysozoa</taxon>
        <taxon>Arthropoda</taxon>
        <taxon>Hexapoda</taxon>
        <taxon>Insecta</taxon>
        <taxon>Pterygota</taxon>
        <taxon>Neoptera</taxon>
        <taxon>Paraneoptera</taxon>
        <taxon>Hemiptera</taxon>
        <taxon>Heteroptera</taxon>
        <taxon>Panheteroptera</taxon>
        <taxon>Pentatomomorpha</taxon>
        <taxon>Pentatomoidea</taxon>
        <taxon>Pentatomidae</taxon>
        <taxon>Pentatominae</taxon>
        <taxon>Nezara</taxon>
    </lineage>
</organism>
<feature type="compositionally biased region" description="Basic and acidic residues" evidence="1">
    <location>
        <begin position="21"/>
        <end position="33"/>
    </location>
</feature>
<name>A0A9P0H9K1_NEZVI</name>
<feature type="compositionally biased region" description="Polar residues" evidence="1">
    <location>
        <begin position="833"/>
        <end position="852"/>
    </location>
</feature>
<proteinExistence type="predicted"/>
<evidence type="ECO:0000256" key="1">
    <source>
        <dbReference type="SAM" id="MobiDB-lite"/>
    </source>
</evidence>
<feature type="chain" id="PRO_5040296753" description="Neuropeptide" evidence="2">
    <location>
        <begin position="21"/>
        <end position="1048"/>
    </location>
</feature>
<accession>A0A9P0H9K1</accession>
<feature type="compositionally biased region" description="Basic residues" evidence="1">
    <location>
        <begin position="34"/>
        <end position="51"/>
    </location>
</feature>
<evidence type="ECO:0000313" key="4">
    <source>
        <dbReference type="Proteomes" id="UP001152798"/>
    </source>
</evidence>
<feature type="compositionally biased region" description="Basic and acidic residues" evidence="1">
    <location>
        <begin position="95"/>
        <end position="108"/>
    </location>
</feature>
<feature type="compositionally biased region" description="Basic residues" evidence="1">
    <location>
        <begin position="63"/>
        <end position="94"/>
    </location>
</feature>
<feature type="region of interest" description="Disordered" evidence="1">
    <location>
        <begin position="893"/>
        <end position="923"/>
    </location>
</feature>
<dbReference type="OrthoDB" id="6626716at2759"/>
<keyword evidence="4" id="KW-1185">Reference proteome</keyword>
<feature type="signal peptide" evidence="2">
    <location>
        <begin position="1"/>
        <end position="20"/>
    </location>
</feature>
<feature type="region of interest" description="Disordered" evidence="1">
    <location>
        <begin position="21"/>
        <end position="108"/>
    </location>
</feature>
<evidence type="ECO:0000256" key="2">
    <source>
        <dbReference type="SAM" id="SignalP"/>
    </source>
</evidence>
<dbReference type="Proteomes" id="UP001152798">
    <property type="component" value="Chromosome 4"/>
</dbReference>
<gene>
    <name evidence="3" type="ORF">NEZAVI_LOCUS7655</name>
</gene>
<evidence type="ECO:0008006" key="5">
    <source>
        <dbReference type="Google" id="ProtNLM"/>
    </source>
</evidence>
<dbReference type="EMBL" id="OV725080">
    <property type="protein sequence ID" value="CAH1397908.1"/>
    <property type="molecule type" value="Genomic_DNA"/>
</dbReference>